<dbReference type="Proteomes" id="UP000828941">
    <property type="component" value="Chromosome 14"/>
</dbReference>
<protein>
    <submittedName>
        <fullName evidence="1">Uncharacterized protein</fullName>
    </submittedName>
</protein>
<reference evidence="1 2" key="1">
    <citation type="journal article" date="2022" name="DNA Res.">
        <title>Chromosomal-level genome assembly of the orchid tree Bauhinia variegata (Leguminosae; Cercidoideae) supports the allotetraploid origin hypothesis of Bauhinia.</title>
        <authorList>
            <person name="Zhong Y."/>
            <person name="Chen Y."/>
            <person name="Zheng D."/>
            <person name="Pang J."/>
            <person name="Liu Y."/>
            <person name="Luo S."/>
            <person name="Meng S."/>
            <person name="Qian L."/>
            <person name="Wei D."/>
            <person name="Dai S."/>
            <person name="Zhou R."/>
        </authorList>
    </citation>
    <scope>NUCLEOTIDE SEQUENCE [LARGE SCALE GENOMIC DNA]</scope>
    <source>
        <strain evidence="1">BV-YZ2020</strain>
    </source>
</reference>
<organism evidence="1 2">
    <name type="scientific">Bauhinia variegata</name>
    <name type="common">Purple orchid tree</name>
    <name type="synonym">Phanera variegata</name>
    <dbReference type="NCBI Taxonomy" id="167791"/>
    <lineage>
        <taxon>Eukaryota</taxon>
        <taxon>Viridiplantae</taxon>
        <taxon>Streptophyta</taxon>
        <taxon>Embryophyta</taxon>
        <taxon>Tracheophyta</taxon>
        <taxon>Spermatophyta</taxon>
        <taxon>Magnoliopsida</taxon>
        <taxon>eudicotyledons</taxon>
        <taxon>Gunneridae</taxon>
        <taxon>Pentapetalae</taxon>
        <taxon>rosids</taxon>
        <taxon>fabids</taxon>
        <taxon>Fabales</taxon>
        <taxon>Fabaceae</taxon>
        <taxon>Cercidoideae</taxon>
        <taxon>Cercideae</taxon>
        <taxon>Bauhiniinae</taxon>
        <taxon>Bauhinia</taxon>
    </lineage>
</organism>
<gene>
    <name evidence="1" type="ORF">L6164_035764</name>
</gene>
<evidence type="ECO:0000313" key="2">
    <source>
        <dbReference type="Proteomes" id="UP000828941"/>
    </source>
</evidence>
<proteinExistence type="predicted"/>
<sequence>MVLVLAPAVCVGTHMQSSGSTGLCVADNASVAMPRKLASLSTAEGLIRLPHQLQHQHDLGLFKNLRICLPFIVNHQT</sequence>
<name>A0ACB9KEZ5_BAUVA</name>
<accession>A0ACB9KEZ5</accession>
<keyword evidence="2" id="KW-1185">Reference proteome</keyword>
<dbReference type="EMBL" id="CM039439">
    <property type="protein sequence ID" value="KAI4295753.1"/>
    <property type="molecule type" value="Genomic_DNA"/>
</dbReference>
<comment type="caution">
    <text evidence="1">The sequence shown here is derived from an EMBL/GenBank/DDBJ whole genome shotgun (WGS) entry which is preliminary data.</text>
</comment>
<evidence type="ECO:0000313" key="1">
    <source>
        <dbReference type="EMBL" id="KAI4295753.1"/>
    </source>
</evidence>